<dbReference type="SUPFAM" id="SSF53955">
    <property type="entry name" value="Lysozyme-like"/>
    <property type="match status" value="1"/>
</dbReference>
<protein>
    <submittedName>
        <fullName evidence="3">Lytic transglycosylase domain-containing protein</fullName>
    </submittedName>
</protein>
<dbReference type="Proteomes" id="UP001059617">
    <property type="component" value="Chromosome"/>
</dbReference>
<accession>A0ABY5W6J4</accession>
<evidence type="ECO:0000259" key="2">
    <source>
        <dbReference type="Pfam" id="PF01464"/>
    </source>
</evidence>
<dbReference type="Pfam" id="PF01464">
    <property type="entry name" value="SLT"/>
    <property type="match status" value="1"/>
</dbReference>
<dbReference type="InterPro" id="IPR008258">
    <property type="entry name" value="Transglycosylase_SLT_dom_1"/>
</dbReference>
<dbReference type="EMBL" id="CP073720">
    <property type="protein sequence ID" value="UWP83696.1"/>
    <property type="molecule type" value="Genomic_DNA"/>
</dbReference>
<dbReference type="Gene3D" id="1.10.530.10">
    <property type="match status" value="1"/>
</dbReference>
<proteinExistence type="predicted"/>
<evidence type="ECO:0000313" key="4">
    <source>
        <dbReference type="Proteomes" id="UP001059617"/>
    </source>
</evidence>
<feature type="compositionally biased region" description="Basic and acidic residues" evidence="1">
    <location>
        <begin position="92"/>
        <end position="107"/>
    </location>
</feature>
<dbReference type="RefSeq" id="WP_259861495.1">
    <property type="nucleotide sequence ID" value="NZ_BAAAST010000010.1"/>
</dbReference>
<evidence type="ECO:0000256" key="1">
    <source>
        <dbReference type="SAM" id="MobiDB-lite"/>
    </source>
</evidence>
<feature type="compositionally biased region" description="Low complexity" evidence="1">
    <location>
        <begin position="52"/>
        <end position="91"/>
    </location>
</feature>
<feature type="region of interest" description="Disordered" evidence="1">
    <location>
        <begin position="52"/>
        <end position="126"/>
    </location>
</feature>
<keyword evidence="4" id="KW-1185">Reference proteome</keyword>
<dbReference type="InterPro" id="IPR023346">
    <property type="entry name" value="Lysozyme-like_dom_sf"/>
</dbReference>
<feature type="domain" description="Transglycosylase SLT" evidence="2">
    <location>
        <begin position="156"/>
        <end position="217"/>
    </location>
</feature>
<sequence length="231" mass="24288">MIRLWHRVGTFRAVAALSVLLAAVVAGLVIAGQQTQHETSADPVHAADAAALPQSSTFSSTPSATAAPGSAQAEAQTKAQDAASAAAAQAKAAEDEARRKAEEEASRNKARTTTSPTNSAPKYPVPSSCDVYTGNKKIGCAVLVGTGFGLDQMPCLEKLWQKESGWNHTAQNRSSGAYGIPQALPGSKMATVGADWKTNPETQIRWGLGYIKGRYKTPCAAWSHSQSTGWY</sequence>
<reference evidence="3" key="1">
    <citation type="submission" date="2021-04" db="EMBL/GenBank/DDBJ databases">
        <authorList>
            <person name="Hartkoorn R.C."/>
            <person name="Beaudoing E."/>
            <person name="Hot D."/>
        </authorList>
    </citation>
    <scope>NUCLEOTIDE SEQUENCE</scope>
    <source>
        <strain evidence="3">NRRL B-16292</strain>
    </source>
</reference>
<evidence type="ECO:0000313" key="3">
    <source>
        <dbReference type="EMBL" id="UWP83696.1"/>
    </source>
</evidence>
<organism evidence="3 4">
    <name type="scientific">Dactylosporangium fulvum</name>
    <dbReference type="NCBI Taxonomy" id="53359"/>
    <lineage>
        <taxon>Bacteria</taxon>
        <taxon>Bacillati</taxon>
        <taxon>Actinomycetota</taxon>
        <taxon>Actinomycetes</taxon>
        <taxon>Micromonosporales</taxon>
        <taxon>Micromonosporaceae</taxon>
        <taxon>Dactylosporangium</taxon>
    </lineage>
</organism>
<gene>
    <name evidence="3" type="ORF">Dfulv_05350</name>
</gene>
<reference evidence="3" key="2">
    <citation type="submission" date="2022-09" db="EMBL/GenBank/DDBJ databases">
        <title>Biosynthetic gene clusters of Dactylosporangioum fulvum.</title>
        <authorList>
            <person name="Caradec T."/>
        </authorList>
    </citation>
    <scope>NUCLEOTIDE SEQUENCE</scope>
    <source>
        <strain evidence="3">NRRL B-16292</strain>
    </source>
</reference>
<name>A0ABY5W6J4_9ACTN</name>